<dbReference type="RefSeq" id="WP_320004105.1">
    <property type="nucleotide sequence ID" value="NZ_JAUHJS010000004.1"/>
</dbReference>
<keyword evidence="1" id="KW-0326">Glycosidase</keyword>
<reference evidence="1" key="1">
    <citation type="submission" date="2023-06" db="EMBL/GenBank/DDBJ databases">
        <title>Cytophagales bacterium Strain LB-30, isolated from soil.</title>
        <authorList>
            <person name="Liu B."/>
        </authorList>
    </citation>
    <scope>NUCLEOTIDE SEQUENCE</scope>
    <source>
        <strain evidence="1">LB-30</strain>
    </source>
</reference>
<keyword evidence="2" id="KW-1185">Reference proteome</keyword>
<dbReference type="Gene3D" id="1.10.340.30">
    <property type="entry name" value="Hypothetical protein, domain 2"/>
    <property type="match status" value="1"/>
</dbReference>
<dbReference type="Pfam" id="PF03352">
    <property type="entry name" value="Adenine_glyco"/>
    <property type="match status" value="1"/>
</dbReference>
<dbReference type="EC" id="3.2.2.20" evidence="1"/>
<dbReference type="InterPro" id="IPR052891">
    <property type="entry name" value="DNA-3mA_glycosylase"/>
</dbReference>
<evidence type="ECO:0000313" key="1">
    <source>
        <dbReference type="EMBL" id="MDN4165574.1"/>
    </source>
</evidence>
<protein>
    <submittedName>
        <fullName evidence="1">DNA-3-methyladenine glycosylase I</fullName>
        <ecNumber evidence="1">3.2.2.20</ecNumber>
    </submittedName>
</protein>
<dbReference type="InterPro" id="IPR005019">
    <property type="entry name" value="Adenine_glyco"/>
</dbReference>
<gene>
    <name evidence="1" type="ORF">QWY31_08680</name>
</gene>
<accession>A0ABT8F5C6</accession>
<dbReference type="PANTHER" id="PTHR30037:SF4">
    <property type="entry name" value="DNA-3-METHYLADENINE GLYCOSYLASE I"/>
    <property type="match status" value="1"/>
</dbReference>
<dbReference type="Proteomes" id="UP001168552">
    <property type="component" value="Unassembled WGS sequence"/>
</dbReference>
<dbReference type="EMBL" id="JAUHJS010000004">
    <property type="protein sequence ID" value="MDN4165574.1"/>
    <property type="molecule type" value="Genomic_DNA"/>
</dbReference>
<comment type="caution">
    <text evidence="1">The sequence shown here is derived from an EMBL/GenBank/DDBJ whole genome shotgun (WGS) entry which is preliminary data.</text>
</comment>
<evidence type="ECO:0000313" key="2">
    <source>
        <dbReference type="Proteomes" id="UP001168552"/>
    </source>
</evidence>
<organism evidence="1 2">
    <name type="scientific">Shiella aurantiaca</name>
    <dbReference type="NCBI Taxonomy" id="3058365"/>
    <lineage>
        <taxon>Bacteria</taxon>
        <taxon>Pseudomonadati</taxon>
        <taxon>Bacteroidota</taxon>
        <taxon>Cytophagia</taxon>
        <taxon>Cytophagales</taxon>
        <taxon>Shiellaceae</taxon>
        <taxon>Shiella</taxon>
    </lineage>
</organism>
<dbReference type="SUPFAM" id="SSF48150">
    <property type="entry name" value="DNA-glycosylase"/>
    <property type="match status" value="1"/>
</dbReference>
<sequence length="189" mass="21642">MERCGWCLGFQAYIDYHDTEWGVPNHSDKVHFEFLVLESAQAGLSWSTILKKRDGYRRLFADFDPVQVAQFDEATIQALKTDASIIRNEAKIRAAVNNARLFLEIQQEFGSFDTFIWSFVNHQPIDGALRSMGEARATSPESDALSKVLKKRGFKFLGSTVMYAHMQAMGLYNDHLSTCFRYREVKALQ</sequence>
<name>A0ABT8F5C6_9BACT</name>
<dbReference type="GO" id="GO:0008725">
    <property type="term" value="F:DNA-3-methyladenine glycosylase activity"/>
    <property type="evidence" value="ECO:0007669"/>
    <property type="project" value="UniProtKB-EC"/>
</dbReference>
<dbReference type="InterPro" id="IPR011257">
    <property type="entry name" value="DNA_glycosylase"/>
</dbReference>
<dbReference type="PANTHER" id="PTHR30037">
    <property type="entry name" value="DNA-3-METHYLADENINE GLYCOSYLASE 1"/>
    <property type="match status" value="1"/>
</dbReference>
<keyword evidence="1" id="KW-0378">Hydrolase</keyword>
<proteinExistence type="predicted"/>